<sequence>MLVPVVNVVPLVAVTDLTAVPVVKVVTNVPHPCMAAEASDSEATWMWVCFDAAAKMEILETNGHMFLYYQTGEVNKTLAWASVKPTKRDSNSDCLWCGRQACSHGTRCSRKNFASKYCHWKSTSQCCVNSLDWKKIKSAFCQTA</sequence>
<keyword evidence="1" id="KW-0732">Signal</keyword>
<evidence type="ECO:0000313" key="2">
    <source>
        <dbReference type="EMBL" id="CAJ1380088.1"/>
    </source>
</evidence>
<name>A0AA36MV52_9DINO</name>
<gene>
    <name evidence="2" type="ORF">EVOR1521_LOCUS8134</name>
</gene>
<feature type="chain" id="PRO_5041277338" evidence="1">
    <location>
        <begin position="20"/>
        <end position="144"/>
    </location>
</feature>
<proteinExistence type="predicted"/>
<keyword evidence="3" id="KW-1185">Reference proteome</keyword>
<dbReference type="AlphaFoldDB" id="A0AA36MV52"/>
<evidence type="ECO:0000313" key="3">
    <source>
        <dbReference type="Proteomes" id="UP001178507"/>
    </source>
</evidence>
<comment type="caution">
    <text evidence="2">The sequence shown here is derived from an EMBL/GenBank/DDBJ whole genome shotgun (WGS) entry which is preliminary data.</text>
</comment>
<protein>
    <submittedName>
        <fullName evidence="2">Uncharacterized protein</fullName>
    </submittedName>
</protein>
<evidence type="ECO:0000256" key="1">
    <source>
        <dbReference type="SAM" id="SignalP"/>
    </source>
</evidence>
<reference evidence="2" key="1">
    <citation type="submission" date="2023-08" db="EMBL/GenBank/DDBJ databases">
        <authorList>
            <person name="Chen Y."/>
            <person name="Shah S."/>
            <person name="Dougan E. K."/>
            <person name="Thang M."/>
            <person name="Chan C."/>
        </authorList>
    </citation>
    <scope>NUCLEOTIDE SEQUENCE</scope>
</reference>
<organism evidence="2 3">
    <name type="scientific">Effrenium voratum</name>
    <dbReference type="NCBI Taxonomy" id="2562239"/>
    <lineage>
        <taxon>Eukaryota</taxon>
        <taxon>Sar</taxon>
        <taxon>Alveolata</taxon>
        <taxon>Dinophyceae</taxon>
        <taxon>Suessiales</taxon>
        <taxon>Symbiodiniaceae</taxon>
        <taxon>Effrenium</taxon>
    </lineage>
</organism>
<dbReference type="Proteomes" id="UP001178507">
    <property type="component" value="Unassembled WGS sequence"/>
</dbReference>
<feature type="signal peptide" evidence="1">
    <location>
        <begin position="1"/>
        <end position="19"/>
    </location>
</feature>
<accession>A0AA36MV52</accession>
<dbReference type="EMBL" id="CAUJNA010000681">
    <property type="protein sequence ID" value="CAJ1380088.1"/>
    <property type="molecule type" value="Genomic_DNA"/>
</dbReference>